<evidence type="ECO:0000313" key="1">
    <source>
        <dbReference type="EMBL" id="UUX59664.1"/>
    </source>
</evidence>
<reference evidence="1" key="1">
    <citation type="journal article" date="2022" name="Pest Manag. Sci.">
        <title>Glutamicibacter halophytocola-mediated host fitness of potato tuber moth on Solanaceae crops.</title>
        <authorList>
            <person name="Wang W."/>
            <person name="Xiao G."/>
            <person name="Du G."/>
            <person name="Chang L."/>
            <person name="Yang Y."/>
            <person name="Ye J."/>
            <person name="Chen B."/>
        </authorList>
    </citation>
    <scope>NUCLEOTIDE SEQUENCE</scope>
    <source>
        <strain evidence="1">S2</strain>
    </source>
</reference>
<proteinExistence type="predicted"/>
<dbReference type="RefSeq" id="WP_257745956.1">
    <property type="nucleotide sequence ID" value="NZ_CP102487.1"/>
</dbReference>
<dbReference type="NCBIfam" id="NF047389">
    <property type="entry name" value="ATPase_Sll1717"/>
    <property type="match status" value="1"/>
</dbReference>
<organism evidence="1 2">
    <name type="scientific">Glutamicibacter halophytocola</name>
    <dbReference type="NCBI Taxonomy" id="1933880"/>
    <lineage>
        <taxon>Bacteria</taxon>
        <taxon>Bacillati</taxon>
        <taxon>Actinomycetota</taxon>
        <taxon>Actinomycetes</taxon>
        <taxon>Micrococcales</taxon>
        <taxon>Micrococcaceae</taxon>
        <taxon>Glutamicibacter</taxon>
    </lineage>
</organism>
<protein>
    <submittedName>
        <fullName evidence="1">Uncharacterized protein</fullName>
    </submittedName>
</protein>
<name>A0AA94XVS2_9MICC</name>
<dbReference type="EMBL" id="CP102487">
    <property type="protein sequence ID" value="UUX59664.1"/>
    <property type="molecule type" value="Genomic_DNA"/>
</dbReference>
<dbReference type="Proteomes" id="UP001060018">
    <property type="component" value="Chromosome"/>
</dbReference>
<evidence type="ECO:0000313" key="2">
    <source>
        <dbReference type="Proteomes" id="UP001060018"/>
    </source>
</evidence>
<sequence>MSQDGIFFAYGGNSPLRAETLREAISTLQARGINATGWETLPIEGQLLISTICEAIQSASAVMADISTMNSNVLFEAGYALSNNKVLWLLLDETDTEAVRKWNDLNLLSTFGRLGYQGNPERIISRITSERPELSEPKLFDPLLAGAKAREPNAIFAPALPIKTTASTALSKMLERNSAITVLGSSDDLGLAPLQFYVREIYRSSAAIFHLLPPTRIRSEEHNARASFLAGLAYGLELPLLLVAENGFTAPLDYKDILFTYSTSAALQDHVQSWLANLPKPSGSNKRLGRLALDIELPISSFGQYVAEYELENLNDYFIETSEFRAILEGRAKIFIGRKGTGKSATMSQANAELAKDRRNLVVPIKPSSYELKGLIEFLQDVDASTTSDYLLTNLWSFLIYTEIAIHAIKAGESKPAGIAEGTPLRALELELENLHVDTGGTLTDRLEGIIEDLLEAKISDKNKEGYDPKKIIADGLRIHALKNLKIKLRSSLHELNRVAVLIDNLDKAWENETDYKLMSKFLLSLLTTSGKIEKELYNDGRAESINLTLSVFLRADIFDVMSSHAREPDKIGQLSVHWDDQELLARVLEERYGAKSLRTKHKTEGSHLWSDVFTPEVNGTPTRDYLLWRTLPRPRDLIYLANSALTTAINRKHHVIQQADVIFAESEYSKFAIEALIVESEAEDFDLEEILYEFAGFDSTLTEDELAEVLSGTADANKVKFWLIKTSFLGVEIAEGDFIHVEGDASARRKIKLAERLSKRLERQVRYRIHPAFRNYLDVRDDDLHDDEIRDLTLESEESI</sequence>
<gene>
    <name evidence="1" type="ORF">NUH22_03275</name>
</gene>
<dbReference type="AlphaFoldDB" id="A0AA94XVS2"/>
<accession>A0AA94XVS2</accession>
<dbReference type="InterPro" id="IPR059206">
    <property type="entry name" value="Sll1717-like"/>
</dbReference>